<dbReference type="EMBL" id="BTSX01000006">
    <property type="protein sequence ID" value="GMT06861.1"/>
    <property type="molecule type" value="Genomic_DNA"/>
</dbReference>
<protein>
    <submittedName>
        <fullName evidence="1">Uncharacterized protein</fullName>
    </submittedName>
</protein>
<organism evidence="1 2">
    <name type="scientific">Pristionchus entomophagus</name>
    <dbReference type="NCBI Taxonomy" id="358040"/>
    <lineage>
        <taxon>Eukaryota</taxon>
        <taxon>Metazoa</taxon>
        <taxon>Ecdysozoa</taxon>
        <taxon>Nematoda</taxon>
        <taxon>Chromadorea</taxon>
        <taxon>Rhabditida</taxon>
        <taxon>Rhabditina</taxon>
        <taxon>Diplogasteromorpha</taxon>
        <taxon>Diplogasteroidea</taxon>
        <taxon>Neodiplogasteridae</taxon>
        <taxon>Pristionchus</taxon>
    </lineage>
</organism>
<accession>A0AAV5UK83</accession>
<sequence length="86" mass="9082">KEQVTEQEASFCCGVIVSLAQNALAGSAAHLAQLQLTSGAHCDPVGVGGTVGAAPHPMFGQVLGQHCSHCRKMHILMQRSRRDSMQ</sequence>
<proteinExistence type="predicted"/>
<reference evidence="1" key="1">
    <citation type="submission" date="2023-10" db="EMBL/GenBank/DDBJ databases">
        <title>Genome assembly of Pristionchus species.</title>
        <authorList>
            <person name="Yoshida K."/>
            <person name="Sommer R.J."/>
        </authorList>
    </citation>
    <scope>NUCLEOTIDE SEQUENCE</scope>
    <source>
        <strain evidence="1">RS0144</strain>
    </source>
</reference>
<keyword evidence="2" id="KW-1185">Reference proteome</keyword>
<gene>
    <name evidence="1" type="ORF">PENTCL1PPCAC_29035</name>
</gene>
<evidence type="ECO:0000313" key="2">
    <source>
        <dbReference type="Proteomes" id="UP001432027"/>
    </source>
</evidence>
<feature type="non-terminal residue" evidence="1">
    <location>
        <position position="1"/>
    </location>
</feature>
<name>A0AAV5UK83_9BILA</name>
<dbReference type="Proteomes" id="UP001432027">
    <property type="component" value="Unassembled WGS sequence"/>
</dbReference>
<comment type="caution">
    <text evidence="1">The sequence shown here is derived from an EMBL/GenBank/DDBJ whole genome shotgun (WGS) entry which is preliminary data.</text>
</comment>
<evidence type="ECO:0000313" key="1">
    <source>
        <dbReference type="EMBL" id="GMT06861.1"/>
    </source>
</evidence>
<dbReference type="AlphaFoldDB" id="A0AAV5UK83"/>